<name>A0ABR1Y054_9PEZI</name>
<evidence type="ECO:0000256" key="2">
    <source>
        <dbReference type="SAM" id="MobiDB-lite"/>
    </source>
</evidence>
<dbReference type="Proteomes" id="UP001456524">
    <property type="component" value="Unassembled WGS sequence"/>
</dbReference>
<keyword evidence="1" id="KW-0479">Metal-binding</keyword>
<dbReference type="InterPro" id="IPR007527">
    <property type="entry name" value="Znf_SWIM"/>
</dbReference>
<reference evidence="4 5" key="1">
    <citation type="journal article" date="2022" name="G3 (Bethesda)">
        <title>Enemy or ally: a genomic approach to elucidate the lifestyle of Phyllosticta citrichinaensis.</title>
        <authorList>
            <person name="Buijs V.A."/>
            <person name="Groenewald J.Z."/>
            <person name="Haridas S."/>
            <person name="LaButti K.M."/>
            <person name="Lipzen A."/>
            <person name="Martin F.M."/>
            <person name="Barry K."/>
            <person name="Grigoriev I.V."/>
            <person name="Crous P.W."/>
            <person name="Seidl M.F."/>
        </authorList>
    </citation>
    <scope>NUCLEOTIDE SEQUENCE [LARGE SCALE GENOMIC DNA]</scope>
    <source>
        <strain evidence="4 5">CBS 129764</strain>
    </source>
</reference>
<dbReference type="PROSITE" id="PS50966">
    <property type="entry name" value="ZF_SWIM"/>
    <property type="match status" value="1"/>
</dbReference>
<sequence>MDDMMSASQLPHKQRQRQSERRPADAAPLPLAYVIGSARDSGGLGQADGGAIEKRAEWAQDERRGGRGFRLGLATRACLTCPLPVPPCYAHERLYLALGWRRFCSPRLSTLPWLLPTCHATLTAHRGWVSRRCSCKETNWNLVSSFCCWHAVVLYFEFPIPNPKCICKLSETKCSVARY</sequence>
<dbReference type="EMBL" id="JBBWUH010000003">
    <property type="protein sequence ID" value="KAK8173954.1"/>
    <property type="molecule type" value="Genomic_DNA"/>
</dbReference>
<proteinExistence type="predicted"/>
<protein>
    <recommendedName>
        <fullName evidence="3">SWIM-type domain-containing protein</fullName>
    </recommendedName>
</protein>
<comment type="caution">
    <text evidence="4">The sequence shown here is derived from an EMBL/GenBank/DDBJ whole genome shotgun (WGS) entry which is preliminary data.</text>
</comment>
<evidence type="ECO:0000259" key="3">
    <source>
        <dbReference type="PROSITE" id="PS50966"/>
    </source>
</evidence>
<evidence type="ECO:0000256" key="1">
    <source>
        <dbReference type="PROSITE-ProRule" id="PRU00325"/>
    </source>
</evidence>
<keyword evidence="1" id="KW-0863">Zinc-finger</keyword>
<gene>
    <name evidence="4" type="ORF">IWX90DRAFT_159055</name>
</gene>
<feature type="domain" description="SWIM-type" evidence="3">
    <location>
        <begin position="118"/>
        <end position="159"/>
    </location>
</feature>
<evidence type="ECO:0000313" key="5">
    <source>
        <dbReference type="Proteomes" id="UP001456524"/>
    </source>
</evidence>
<accession>A0ABR1Y054</accession>
<organism evidence="4 5">
    <name type="scientific">Phyllosticta citrichinensis</name>
    <dbReference type="NCBI Taxonomy" id="1130410"/>
    <lineage>
        <taxon>Eukaryota</taxon>
        <taxon>Fungi</taxon>
        <taxon>Dikarya</taxon>
        <taxon>Ascomycota</taxon>
        <taxon>Pezizomycotina</taxon>
        <taxon>Dothideomycetes</taxon>
        <taxon>Dothideomycetes incertae sedis</taxon>
        <taxon>Botryosphaeriales</taxon>
        <taxon>Phyllostictaceae</taxon>
        <taxon>Phyllosticta</taxon>
    </lineage>
</organism>
<feature type="region of interest" description="Disordered" evidence="2">
    <location>
        <begin position="1"/>
        <end position="27"/>
    </location>
</feature>
<keyword evidence="1" id="KW-0862">Zinc</keyword>
<keyword evidence="5" id="KW-1185">Reference proteome</keyword>
<evidence type="ECO:0000313" key="4">
    <source>
        <dbReference type="EMBL" id="KAK8173954.1"/>
    </source>
</evidence>
<feature type="compositionally biased region" description="Polar residues" evidence="2">
    <location>
        <begin position="1"/>
        <end position="11"/>
    </location>
</feature>